<evidence type="ECO:0000256" key="1">
    <source>
        <dbReference type="SAM" id="MobiDB-lite"/>
    </source>
</evidence>
<dbReference type="AlphaFoldDB" id="A0A139GXJ2"/>
<evidence type="ECO:0000313" key="2">
    <source>
        <dbReference type="EMBL" id="KXS94917.1"/>
    </source>
</evidence>
<feature type="region of interest" description="Disordered" evidence="1">
    <location>
        <begin position="30"/>
        <end position="69"/>
    </location>
</feature>
<accession>A0A139GXJ2</accession>
<comment type="caution">
    <text evidence="2">The sequence shown here is derived from an EMBL/GenBank/DDBJ whole genome shotgun (WGS) entry which is preliminary data.</text>
</comment>
<proteinExistence type="predicted"/>
<sequence>MPGVQPPPTPPYDTLLQEKNHLLILATCKSPPSKKRGKLPQLEEANPNEQVMEDVMDPPNNEPVQPGLSKMTMSKDCIFCSHQLDKVSGFRRSDTLSMVSPGSPARNPRML</sequence>
<dbReference type="Proteomes" id="UP000073492">
    <property type="component" value="Unassembled WGS sequence"/>
</dbReference>
<protein>
    <submittedName>
        <fullName evidence="2">Uncharacterized protein</fullName>
    </submittedName>
</protein>
<reference evidence="2 3" key="1">
    <citation type="submission" date="2015-07" db="EMBL/GenBank/DDBJ databases">
        <title>Comparative genomics of the Sigatoka disease complex on banana suggests a link between parallel evolutionary changes in Pseudocercospora fijiensis and Pseudocercospora eumusae and increased virulence on the banana host.</title>
        <authorList>
            <person name="Chang T.-C."/>
            <person name="Salvucci A."/>
            <person name="Crous P.W."/>
            <person name="Stergiopoulos I."/>
        </authorList>
    </citation>
    <scope>NUCLEOTIDE SEQUENCE [LARGE SCALE GENOMIC DNA]</scope>
    <source>
        <strain evidence="2 3">CBS 116634</strain>
    </source>
</reference>
<name>A0A139GXJ2_9PEZI</name>
<evidence type="ECO:0000313" key="3">
    <source>
        <dbReference type="Proteomes" id="UP000073492"/>
    </source>
</evidence>
<keyword evidence="3" id="KW-1185">Reference proteome</keyword>
<gene>
    <name evidence="2" type="ORF">AC579_2076</name>
</gene>
<organism evidence="2 3">
    <name type="scientific">Pseudocercospora musae</name>
    <dbReference type="NCBI Taxonomy" id="113226"/>
    <lineage>
        <taxon>Eukaryota</taxon>
        <taxon>Fungi</taxon>
        <taxon>Dikarya</taxon>
        <taxon>Ascomycota</taxon>
        <taxon>Pezizomycotina</taxon>
        <taxon>Dothideomycetes</taxon>
        <taxon>Dothideomycetidae</taxon>
        <taxon>Mycosphaerellales</taxon>
        <taxon>Mycosphaerellaceae</taxon>
        <taxon>Pseudocercospora</taxon>
    </lineage>
</organism>
<dbReference type="EMBL" id="LFZO01000926">
    <property type="protein sequence ID" value="KXS94917.1"/>
    <property type="molecule type" value="Genomic_DNA"/>
</dbReference>
<feature type="region of interest" description="Disordered" evidence="1">
    <location>
        <begin position="91"/>
        <end position="111"/>
    </location>
</feature>